<evidence type="ECO:0000256" key="1">
    <source>
        <dbReference type="SAM" id="SignalP"/>
    </source>
</evidence>
<dbReference type="Proteomes" id="UP000323994">
    <property type="component" value="Unassembled WGS sequence"/>
</dbReference>
<evidence type="ECO:0000259" key="2">
    <source>
        <dbReference type="Pfam" id="PF18962"/>
    </source>
</evidence>
<organism evidence="3 4">
    <name type="scientific">Dyadobacter flavalbus</name>
    <dbReference type="NCBI Taxonomy" id="2579942"/>
    <lineage>
        <taxon>Bacteria</taxon>
        <taxon>Pseudomonadati</taxon>
        <taxon>Bacteroidota</taxon>
        <taxon>Cytophagia</taxon>
        <taxon>Cytophagales</taxon>
        <taxon>Spirosomataceae</taxon>
        <taxon>Dyadobacter</taxon>
    </lineage>
</organism>
<dbReference type="NCBIfam" id="TIGR04183">
    <property type="entry name" value="Por_Secre_tail"/>
    <property type="match status" value="1"/>
</dbReference>
<reference evidence="3 4" key="1">
    <citation type="submission" date="2019-05" db="EMBL/GenBank/DDBJ databases">
        <authorList>
            <person name="Qu J.-H."/>
        </authorList>
    </citation>
    <scope>NUCLEOTIDE SEQUENCE [LARGE SCALE GENOMIC DNA]</scope>
    <source>
        <strain evidence="3 4">NS28</strain>
    </source>
</reference>
<keyword evidence="1" id="KW-0732">Signal</keyword>
<dbReference type="EMBL" id="VBSN01000031">
    <property type="protein sequence ID" value="KAA6439810.1"/>
    <property type="molecule type" value="Genomic_DNA"/>
</dbReference>
<protein>
    <submittedName>
        <fullName evidence="3">T9SS type A sorting domain-containing protein</fullName>
    </submittedName>
</protein>
<comment type="caution">
    <text evidence="3">The sequence shown here is derived from an EMBL/GenBank/DDBJ whole genome shotgun (WGS) entry which is preliminary data.</text>
</comment>
<sequence length="1514" mass="165480">MFKFFTLLLACSLGMHTLFAQTPSISMISERMEWKACVDAPYSLPVTIKGQFSAENKFSIQVRNYDTNKEIAVIPAVLSEGYLKFTFTDASRYLNPSVKFRVVTTAPKTQSGWTNYGFEVFSKGNVILSSPSGADTLNEFDPLPIRLRGFSTSAGRATLNDSTRIDFSGSWTEINSISNIAVTRQEAYTIVHAENSCGAMQVSGQVKVVVNKTSLRTISVMPTAVCVGSEVKLSFSTAGPELTAQTRFKMRFAKLNYNNEKGFYVDVPAERHGSYVVAKFPDSFGLSNSSEFTASIVTENPSLVDNTSRLRLYVWPQPQAIFTTQSFTSTVGEAVWLGLNVRGIPPFTVELSDGSKQTFSQPGSNSFTLTPAETTTYTVKSVSTGCQNPAYTGNQSVKVIMNAGIMIAGTEKRSVICAGSKGSVQFQSNAAFTDATKFWIEAVNDYTPEKLRLPATRLGDKLEFVFPQRAGGYAHMGYTIVTENPSLVSRRADNIQIQSMPDILYSDNNVTTFDKPTNVTLYNQLRGGGPYVVEQADGLKIDVNYEYDYSINFYLKQDLDFQLKSVSNSCFKNDKPASLPLRIIPTAETGLFIEPVKKTVCSGDSIEVTFGKTGNFNSGNKYLVQAHANCCDYETIGIVTEPGTYRFRINSDQYTPEARIRITSTNPVVFSQSQTFSVQTKPHDFSIYPEGTKDNPAVIRSYELPGSIRLHSQGGQVVSIAYVENGVAKTADNKEYYSASIPLNMVVGKVNAYEIKSVSNACGTFPVNLKTYILPRPYEMSIQHPGYYNPLCAGTPFSIVLDVDDVNATFSLQMAKTGTTDYVTLLSGEKSRILQTTIPANTAAGNYLVRVLSSDGVATDPMQITVNAVPTATISSENESGLVTVEAGGQIYLKTKLTGGANYTLVNEDNSVQNVYGDESTRWITPVRSGQYSIKSVSNACGYGTAAGSVKVKVTPLLRFNVNSSLLCEGATIPVTYNLAGDVDLSDDYIRFELFDIKKNTGVLLDSTRTLKGTRTLQLPASLPESGYQLRCVVRKYSLSETMYMGVTKKAEVIISGNTVINAGEKAKIQLLTVNGSYSFINYILSDGTKGNAGGYPGAVDFITVMPTVTTNYTITSLNNLCGAGIATGMARVEVNPVSPRSVTVNEIYDRMQNATCTGDTILVGYKTSGTFTAGNKMTVQISDLTGRNFRNIPTTGTSSPLSAILPSDLPDGTQYRIRVVASDANTSAGAFEDFVSIMHKARARFASENVVFDENSNPKVTVLLEGSMPWRFRIGTDLSVQELYASEPKQVVELYQASPDVYYRLFSVHNACGAGTVDKPSIVHSKMVIGPEAPPLPVTLASFSARKQENKTLLEWTTASETRSDHFEMQHSTNGKSWNTLGVIGAGGESKDSVHYQFVHEKPVLGAENLYRLKMVDTDGSFTFSKIRNLTFETDASLVMFPNPVSETLTIQYHDWKNVRNVQLLNSSAIPVFDSGNNPAPHVDVRKLQTGLYFLKLTKADQTVLIQKIIIAR</sequence>
<feature type="domain" description="Secretion system C-terminal sorting" evidence="2">
    <location>
        <begin position="1441"/>
        <end position="1512"/>
    </location>
</feature>
<dbReference type="OrthoDB" id="903507at2"/>
<gene>
    <name evidence="3" type="ORF">FEM33_10645</name>
</gene>
<feature type="signal peptide" evidence="1">
    <location>
        <begin position="1"/>
        <end position="20"/>
    </location>
</feature>
<evidence type="ECO:0000313" key="3">
    <source>
        <dbReference type="EMBL" id="KAA6439810.1"/>
    </source>
</evidence>
<keyword evidence="4" id="KW-1185">Reference proteome</keyword>
<dbReference type="Pfam" id="PF18962">
    <property type="entry name" value="Por_Secre_tail"/>
    <property type="match status" value="1"/>
</dbReference>
<name>A0A5M8QXP3_9BACT</name>
<proteinExistence type="predicted"/>
<accession>A0A5M8QXP3</accession>
<evidence type="ECO:0000313" key="4">
    <source>
        <dbReference type="Proteomes" id="UP000323994"/>
    </source>
</evidence>
<dbReference type="RefSeq" id="WP_139012046.1">
    <property type="nucleotide sequence ID" value="NZ_VBSN01000031.1"/>
</dbReference>
<dbReference type="InterPro" id="IPR026444">
    <property type="entry name" value="Secre_tail"/>
</dbReference>
<feature type="chain" id="PRO_5024322083" evidence="1">
    <location>
        <begin position="21"/>
        <end position="1514"/>
    </location>
</feature>